<evidence type="ECO:0000313" key="2">
    <source>
        <dbReference type="Proteomes" id="UP001209317"/>
    </source>
</evidence>
<keyword evidence="2" id="KW-1185">Reference proteome</keyword>
<dbReference type="AlphaFoldDB" id="A0AAE3LPS9"/>
<dbReference type="InterPro" id="IPR036567">
    <property type="entry name" value="RHF-like"/>
</dbReference>
<protein>
    <submittedName>
        <fullName evidence="1">HPF/RaiA family ribosome-associated protein</fullName>
    </submittedName>
</protein>
<dbReference type="SUPFAM" id="SSF69754">
    <property type="entry name" value="Ribosome binding protein Y (YfiA homologue)"/>
    <property type="match status" value="1"/>
</dbReference>
<dbReference type="Pfam" id="PF02482">
    <property type="entry name" value="Ribosomal_S30AE"/>
    <property type="match status" value="1"/>
</dbReference>
<organism evidence="1 2">
    <name type="scientific">Haoranjiania flava</name>
    <dbReference type="NCBI Taxonomy" id="1856322"/>
    <lineage>
        <taxon>Bacteria</taxon>
        <taxon>Pseudomonadati</taxon>
        <taxon>Bacteroidota</taxon>
        <taxon>Chitinophagia</taxon>
        <taxon>Chitinophagales</taxon>
        <taxon>Chitinophagaceae</taxon>
        <taxon>Haoranjiania</taxon>
    </lineage>
</organism>
<dbReference type="Gene3D" id="3.30.160.100">
    <property type="entry name" value="Ribosome hibernation promotion factor-like"/>
    <property type="match status" value="1"/>
</dbReference>
<comment type="caution">
    <text evidence="1">The sequence shown here is derived from an EMBL/GenBank/DDBJ whole genome shotgun (WGS) entry which is preliminary data.</text>
</comment>
<evidence type="ECO:0000313" key="1">
    <source>
        <dbReference type="EMBL" id="MCU7693795.1"/>
    </source>
</evidence>
<dbReference type="EMBL" id="JAOTPL010000004">
    <property type="protein sequence ID" value="MCU7693795.1"/>
    <property type="molecule type" value="Genomic_DNA"/>
</dbReference>
<dbReference type="Proteomes" id="UP001209317">
    <property type="component" value="Unassembled WGS sequence"/>
</dbReference>
<dbReference type="InterPro" id="IPR003489">
    <property type="entry name" value="RHF/RaiA"/>
</dbReference>
<gene>
    <name evidence="1" type="ORF">OD355_04605</name>
</gene>
<dbReference type="RefSeq" id="WP_263037282.1">
    <property type="nucleotide sequence ID" value="NZ_JAOTPL010000004.1"/>
</dbReference>
<reference evidence="1" key="1">
    <citation type="submission" date="2022-10" db="EMBL/GenBank/DDBJ databases">
        <authorList>
            <person name="Kim H.S."/>
            <person name="Kim J.-S."/>
            <person name="Suh M.K."/>
            <person name="Eom M.K."/>
            <person name="Lee J.-S."/>
        </authorList>
    </citation>
    <scope>NUCLEOTIDE SEQUENCE</scope>
    <source>
        <strain evidence="1">LIP-5</strain>
    </source>
</reference>
<name>A0AAE3LPS9_9BACT</name>
<proteinExistence type="predicted"/>
<sequence length="104" mass="11844">MEVIINTDNHINGSEAFRQEYTALIQKSLKRFDEYVTAVEVYFSDENKAKSSPDDKRCVIEARVKGRNPDSASHNADTLKHAFDGALEKIKSVLTRVVDQYKTH</sequence>
<accession>A0AAE3LPS9</accession>